<dbReference type="Pfam" id="PF13391">
    <property type="entry name" value="HNH_2"/>
    <property type="match status" value="1"/>
</dbReference>
<proteinExistence type="predicted"/>
<evidence type="ECO:0000313" key="2">
    <source>
        <dbReference type="EMBL" id="GAA4399453.1"/>
    </source>
</evidence>
<protein>
    <recommendedName>
        <fullName evidence="1">HNH nuclease domain-containing protein</fullName>
    </recommendedName>
</protein>
<comment type="caution">
    <text evidence="2">The sequence shown here is derived from an EMBL/GenBank/DDBJ whole genome shotgun (WGS) entry which is preliminary data.</text>
</comment>
<organism evidence="2 3">
    <name type="scientific">Tsukamurella soli</name>
    <dbReference type="NCBI Taxonomy" id="644556"/>
    <lineage>
        <taxon>Bacteria</taxon>
        <taxon>Bacillati</taxon>
        <taxon>Actinomycetota</taxon>
        <taxon>Actinomycetes</taxon>
        <taxon>Mycobacteriales</taxon>
        <taxon>Tsukamurellaceae</taxon>
        <taxon>Tsukamurella</taxon>
    </lineage>
</organism>
<evidence type="ECO:0000259" key="1">
    <source>
        <dbReference type="Pfam" id="PF13391"/>
    </source>
</evidence>
<sequence length="294" mass="32740">MTAWILTIAAEYPEHLRFAFEDGIWDLAHRQQIAPGDELFFWQAGRKELVGYATATSFAEPLAEGDKAARWRDATPGRYRFRISLVPASDRPSLKRTWAEIREALGTRQSPNVGVIRVGSSEALLLLKNSFQPGLLKPAAGAVDLEALLSRLDFTDRIDRRLRRQRDAVHRPGQALFRDRLLAAYADRCVVSECAAAKALEAAHIMSYRGAQSDEVVNGLLLRVDLHRLFDNFLLTVDGGLVVHVSPELKGLGYDEIDGTRLRAPVDPGFAPSPVALRSHWQACEFTKGKPFAR</sequence>
<dbReference type="Proteomes" id="UP001500635">
    <property type="component" value="Unassembled WGS sequence"/>
</dbReference>
<evidence type="ECO:0000313" key="3">
    <source>
        <dbReference type="Proteomes" id="UP001500635"/>
    </source>
</evidence>
<reference evidence="3" key="1">
    <citation type="journal article" date="2019" name="Int. J. Syst. Evol. Microbiol.">
        <title>The Global Catalogue of Microorganisms (GCM) 10K type strain sequencing project: providing services to taxonomists for standard genome sequencing and annotation.</title>
        <authorList>
            <consortium name="The Broad Institute Genomics Platform"/>
            <consortium name="The Broad Institute Genome Sequencing Center for Infectious Disease"/>
            <person name="Wu L."/>
            <person name="Ma J."/>
        </authorList>
    </citation>
    <scope>NUCLEOTIDE SEQUENCE [LARGE SCALE GENOMIC DNA]</scope>
    <source>
        <strain evidence="3">JCM 17688</strain>
    </source>
</reference>
<dbReference type="EMBL" id="BAABFR010000070">
    <property type="protein sequence ID" value="GAA4399453.1"/>
    <property type="molecule type" value="Genomic_DNA"/>
</dbReference>
<feature type="domain" description="HNH nuclease" evidence="1">
    <location>
        <begin position="189"/>
        <end position="238"/>
    </location>
</feature>
<accession>A0ABP8K2Q1</accession>
<dbReference type="InterPro" id="IPR003615">
    <property type="entry name" value="HNH_nuc"/>
</dbReference>
<gene>
    <name evidence="2" type="ORF">GCM10023147_36840</name>
</gene>
<name>A0ABP8K2Q1_9ACTN</name>
<dbReference type="RefSeq" id="WP_344998720.1">
    <property type="nucleotide sequence ID" value="NZ_BAABFR010000070.1"/>
</dbReference>
<keyword evidence="3" id="KW-1185">Reference proteome</keyword>